<evidence type="ECO:0000256" key="1">
    <source>
        <dbReference type="ARBA" id="ARBA00022490"/>
    </source>
</evidence>
<evidence type="ECO:0000256" key="3">
    <source>
        <dbReference type="ARBA" id="ARBA00023054"/>
    </source>
</evidence>
<keyword evidence="1" id="KW-0963">Cytoplasm</keyword>
<dbReference type="RefSeq" id="WP_131864957.1">
    <property type="nucleotide sequence ID" value="NZ_SMCR01000003.1"/>
</dbReference>
<dbReference type="OrthoDB" id="6540326at2"/>
<dbReference type="InterPro" id="IPR019732">
    <property type="entry name" value="SigmaS_Anti-adapt_IraP"/>
</dbReference>
<name>A0A4R3Z2Z0_9GAMM</name>
<evidence type="ECO:0000313" key="4">
    <source>
        <dbReference type="EMBL" id="TCV98203.1"/>
    </source>
</evidence>
<evidence type="ECO:0000313" key="5">
    <source>
        <dbReference type="Proteomes" id="UP000295719"/>
    </source>
</evidence>
<dbReference type="AlphaFoldDB" id="A0A4R3Z2Z0"/>
<evidence type="ECO:0000256" key="2">
    <source>
        <dbReference type="ARBA" id="ARBA00023016"/>
    </source>
</evidence>
<reference evidence="4 5" key="1">
    <citation type="submission" date="2019-03" db="EMBL/GenBank/DDBJ databases">
        <title>Genomic Encyclopedia of Type Strains, Phase IV (KMG-IV): sequencing the most valuable type-strain genomes for metagenomic binning, comparative biology and taxonomic classification.</title>
        <authorList>
            <person name="Goeker M."/>
        </authorList>
    </citation>
    <scope>NUCLEOTIDE SEQUENCE [LARGE SCALE GENOMIC DNA]</scope>
    <source>
        <strain evidence="4 5">DSM 19580</strain>
    </source>
</reference>
<keyword evidence="2" id="KW-0346">Stress response</keyword>
<protein>
    <submittedName>
        <fullName evidence="4">Sigma-S stabilization anti-adaptor protein</fullName>
    </submittedName>
</protein>
<dbReference type="EMBL" id="SMCR01000003">
    <property type="protein sequence ID" value="TCV98203.1"/>
    <property type="molecule type" value="Genomic_DNA"/>
</dbReference>
<keyword evidence="5" id="KW-1185">Reference proteome</keyword>
<proteinExistence type="predicted"/>
<comment type="caution">
    <text evidence="4">The sequence shown here is derived from an EMBL/GenBank/DDBJ whole genome shotgun (WGS) entry which is preliminary data.</text>
</comment>
<dbReference type="NCBIfam" id="NF007598">
    <property type="entry name" value="PRK10244.1"/>
    <property type="match status" value="1"/>
</dbReference>
<gene>
    <name evidence="4" type="ORF">EDC52_103291</name>
</gene>
<keyword evidence="3" id="KW-0175">Coiled coil</keyword>
<sequence>MKNLVIDILHKLAKTDTQMKDLTAQIEAQSLIVAALVLTAGEGRSDIISTNIEKAIHSARAASDEILQSDADLLMAHLIRLINVSQFVEYKAETETDIQ</sequence>
<dbReference type="Proteomes" id="UP000295719">
    <property type="component" value="Unassembled WGS sequence"/>
</dbReference>
<dbReference type="Pfam" id="PF10796">
    <property type="entry name" value="Anti-adapt_IraP"/>
    <property type="match status" value="1"/>
</dbReference>
<accession>A0A4R3Z2Z0</accession>
<dbReference type="GO" id="GO:0005737">
    <property type="term" value="C:cytoplasm"/>
    <property type="evidence" value="ECO:0007669"/>
    <property type="project" value="InterPro"/>
</dbReference>
<organism evidence="4 5">
    <name type="scientific">Biostraticola tofi</name>
    <dbReference type="NCBI Taxonomy" id="466109"/>
    <lineage>
        <taxon>Bacteria</taxon>
        <taxon>Pseudomonadati</taxon>
        <taxon>Pseudomonadota</taxon>
        <taxon>Gammaproteobacteria</taxon>
        <taxon>Enterobacterales</taxon>
        <taxon>Bruguierivoracaceae</taxon>
        <taxon>Biostraticola</taxon>
    </lineage>
</organism>